<dbReference type="InterPro" id="IPR020936">
    <property type="entry name" value="TrhO"/>
</dbReference>
<organism evidence="3 4">
    <name type="scientific">Seminavis robusta</name>
    <dbReference type="NCBI Taxonomy" id="568900"/>
    <lineage>
        <taxon>Eukaryota</taxon>
        <taxon>Sar</taxon>
        <taxon>Stramenopiles</taxon>
        <taxon>Ochrophyta</taxon>
        <taxon>Bacillariophyta</taxon>
        <taxon>Bacillariophyceae</taxon>
        <taxon>Bacillariophycidae</taxon>
        <taxon>Naviculales</taxon>
        <taxon>Naviculaceae</taxon>
        <taxon>Seminavis</taxon>
    </lineage>
</organism>
<dbReference type="InterPro" id="IPR022111">
    <property type="entry name" value="Rhodanese_C"/>
</dbReference>
<sequence>MTDPSSDLPDALGERASGKRKKRLSRREQKARKKQRKLQEDSSTKENISSVKENGAKEQKPNKKKLKTKEKTAAESGTADESGEGNSQGPDTPVGKKDTLKAASNKDEEVSESDPKLSQNHKKDVSVKEDTPGEGKKLSKKERKALKKALKKEKQRKEKADSNNPQPAKDNSKNQTKEETSVDAWKTSPLQTDIPYVPTPLPDADDDNHRSTNNSNKKKTLGKWFPNASVVKSQRSDSDDCTILLFYQYKSPVVWPERKVAELIKYLHAVAEARPLLGGRLRVAPEGINATLSCGDAPDGTNGRTILEHFTKDLQQFDPVFHETDFKYLPAKADRHFKDLKILPVKELVFYGLQEAAAPIGETGVHLDAKDFHEMLQDTSKETVVVDVRNHYEAALGRFDGQTKLDGAAQYVDPLMRKSTDFPSWVEKAADDLKNKRVMMFCTGGVRCERASAYLKRTMGDSLDGVFQLQGGIERYLQAFPDGGHWRGSNFVFDKREAVSVSNPNGDGGVVAGKKKQQELPEGVDTNCCLCDRPWNRYVGKKKCECCGVPVLTCTTCLSKYNHQVKHHGKGAVDNEQKPRKMARCPLCVDQNITVRVDDVEYTDNGVKSKSNSDQGLAAPSVLKWGGGHASEKKERRRKKRQKARQESKDS</sequence>
<dbReference type="InterPro" id="IPR001763">
    <property type="entry name" value="Rhodanese-like_dom"/>
</dbReference>
<protein>
    <submittedName>
        <fullName evidence="3">UPF0176 protein</fullName>
    </submittedName>
</protein>
<evidence type="ECO:0000259" key="2">
    <source>
        <dbReference type="PROSITE" id="PS50206"/>
    </source>
</evidence>
<evidence type="ECO:0000313" key="4">
    <source>
        <dbReference type="Proteomes" id="UP001153069"/>
    </source>
</evidence>
<accession>A0A9N8E3T9</accession>
<dbReference type="SMART" id="SM00450">
    <property type="entry name" value="RHOD"/>
    <property type="match status" value="1"/>
</dbReference>
<feature type="compositionally biased region" description="Basic and acidic residues" evidence="1">
    <location>
        <begin position="170"/>
        <end position="180"/>
    </location>
</feature>
<gene>
    <name evidence="3" type="ORF">SEMRO_516_G158450.1</name>
</gene>
<dbReference type="Pfam" id="PF12368">
    <property type="entry name" value="Rhodanese_C"/>
    <property type="match status" value="1"/>
</dbReference>
<name>A0A9N8E3T9_9STRA</name>
<feature type="compositionally biased region" description="Basic residues" evidence="1">
    <location>
        <begin position="138"/>
        <end position="154"/>
    </location>
</feature>
<comment type="caution">
    <text evidence="3">The sequence shown here is derived from an EMBL/GenBank/DDBJ whole genome shotgun (WGS) entry which is preliminary data.</text>
</comment>
<dbReference type="EMBL" id="CAICTM010000515">
    <property type="protein sequence ID" value="CAB9512056.1"/>
    <property type="molecule type" value="Genomic_DNA"/>
</dbReference>
<dbReference type="Gene3D" id="3.30.70.100">
    <property type="match status" value="1"/>
</dbReference>
<evidence type="ECO:0000313" key="3">
    <source>
        <dbReference type="EMBL" id="CAB9512056.1"/>
    </source>
</evidence>
<proteinExistence type="predicted"/>
<feature type="compositionally biased region" description="Basic and acidic residues" evidence="1">
    <location>
        <begin position="121"/>
        <end position="137"/>
    </location>
</feature>
<feature type="region of interest" description="Disordered" evidence="1">
    <location>
        <begin position="606"/>
        <end position="651"/>
    </location>
</feature>
<dbReference type="AlphaFoldDB" id="A0A9N8E3T9"/>
<feature type="domain" description="Rhodanese" evidence="2">
    <location>
        <begin position="379"/>
        <end position="485"/>
    </location>
</feature>
<feature type="compositionally biased region" description="Polar residues" evidence="1">
    <location>
        <begin position="606"/>
        <end position="615"/>
    </location>
</feature>
<dbReference type="SUPFAM" id="SSF52821">
    <property type="entry name" value="Rhodanese/Cell cycle control phosphatase"/>
    <property type="match status" value="1"/>
</dbReference>
<dbReference type="Proteomes" id="UP001153069">
    <property type="component" value="Unassembled WGS sequence"/>
</dbReference>
<dbReference type="InterPro" id="IPR036873">
    <property type="entry name" value="Rhodanese-like_dom_sf"/>
</dbReference>
<feature type="compositionally biased region" description="Basic and acidic residues" evidence="1">
    <location>
        <begin position="94"/>
        <end position="108"/>
    </location>
</feature>
<feature type="compositionally biased region" description="Basic residues" evidence="1">
    <location>
        <begin position="18"/>
        <end position="36"/>
    </location>
</feature>
<dbReference type="PROSITE" id="PS50206">
    <property type="entry name" value="RHODANESE_3"/>
    <property type="match status" value="1"/>
</dbReference>
<dbReference type="OrthoDB" id="25002at2759"/>
<dbReference type="PANTHER" id="PTHR43268:SF7">
    <property type="entry name" value="RHODANESE DOMAIN-CONTAINING PROTEIN"/>
    <property type="match status" value="1"/>
</dbReference>
<reference evidence="3" key="1">
    <citation type="submission" date="2020-06" db="EMBL/GenBank/DDBJ databases">
        <authorList>
            <consortium name="Plant Systems Biology data submission"/>
        </authorList>
    </citation>
    <scope>NUCLEOTIDE SEQUENCE</scope>
    <source>
        <strain evidence="3">D6</strain>
    </source>
</reference>
<dbReference type="PANTHER" id="PTHR43268">
    <property type="entry name" value="THIOSULFATE SULFURTRANSFERASE/RHODANESE-LIKE DOMAIN-CONTAINING PROTEIN 2"/>
    <property type="match status" value="1"/>
</dbReference>
<keyword evidence="4" id="KW-1185">Reference proteome</keyword>
<dbReference type="Pfam" id="PF00581">
    <property type="entry name" value="Rhodanese"/>
    <property type="match status" value="1"/>
</dbReference>
<feature type="region of interest" description="Disordered" evidence="1">
    <location>
        <begin position="1"/>
        <end position="220"/>
    </location>
</feature>
<dbReference type="Gene3D" id="3.40.250.10">
    <property type="entry name" value="Rhodanese-like domain"/>
    <property type="match status" value="1"/>
</dbReference>
<evidence type="ECO:0000256" key="1">
    <source>
        <dbReference type="SAM" id="MobiDB-lite"/>
    </source>
</evidence>